<name>A0A1G2U248_9BACT</name>
<dbReference type="Pfam" id="PF14470">
    <property type="entry name" value="bPH_3"/>
    <property type="match status" value="1"/>
</dbReference>
<evidence type="ECO:0008006" key="5">
    <source>
        <dbReference type="Google" id="ProtNLM"/>
    </source>
</evidence>
<evidence type="ECO:0000259" key="2">
    <source>
        <dbReference type="Pfam" id="PF14470"/>
    </source>
</evidence>
<protein>
    <recommendedName>
        <fullName evidence="5">Pyridoxamine 5'-phosphate oxidase putative domain-containing protein</fullName>
    </recommendedName>
</protein>
<accession>A0A1G2U248</accession>
<dbReference type="InterPro" id="IPR011576">
    <property type="entry name" value="Pyridox_Oxase_N"/>
</dbReference>
<dbReference type="EMBL" id="MHWE01000015">
    <property type="protein sequence ID" value="OHB03573.1"/>
    <property type="molecule type" value="Genomic_DNA"/>
</dbReference>
<dbReference type="Pfam" id="PF01243">
    <property type="entry name" value="PNPOx_N"/>
    <property type="match status" value="1"/>
</dbReference>
<evidence type="ECO:0000259" key="1">
    <source>
        <dbReference type="Pfam" id="PF01243"/>
    </source>
</evidence>
<dbReference type="InterPro" id="IPR039519">
    <property type="entry name" value="YokE-like_PH"/>
</dbReference>
<gene>
    <name evidence="3" type="ORF">A3B14_00480</name>
</gene>
<dbReference type="SUPFAM" id="SSF50475">
    <property type="entry name" value="FMN-binding split barrel"/>
    <property type="match status" value="1"/>
</dbReference>
<organism evidence="3 4">
    <name type="scientific">Candidatus Zambryskibacteria bacterium RIFCSPLOWO2_01_FULL_45_21</name>
    <dbReference type="NCBI Taxonomy" id="1802761"/>
    <lineage>
        <taxon>Bacteria</taxon>
        <taxon>Candidatus Zambryskiibacteriota</taxon>
    </lineage>
</organism>
<dbReference type="InterPro" id="IPR012349">
    <property type="entry name" value="Split_barrel_FMN-bd"/>
</dbReference>
<evidence type="ECO:0000313" key="3">
    <source>
        <dbReference type="EMBL" id="OHB03573.1"/>
    </source>
</evidence>
<sequence>MKDRTHIRRIRQELRQVGATIYGLNKSESRYLPHIIHEAEHIGGVVYGQHGSSSAMLIATNKRVIFLDCKLMVTLSDELTYDAISGVEFDVHTLFATVILQTRVGNYIVRFANIKCATGFSDYIEKRRLDTNNILNHKKTALPVPIINKHVSTGGLKFLLERGVGVLSTVDRTGNVHGATVYYTVYNDYIYVLSKSDTHKTHNILAHNQVSLTVSDTDTLQTLQLIGLAEVETNRTVRDYIFNEMVKPRSHKGRELLPPVVKLEAGAGAYVIIRIAPISSNFSDYL</sequence>
<feature type="domain" description="Pyridoxamine 5'-phosphate oxidase N-terminal" evidence="1">
    <location>
        <begin position="157"/>
        <end position="249"/>
    </location>
</feature>
<proteinExistence type="predicted"/>
<dbReference type="Proteomes" id="UP000176800">
    <property type="component" value="Unassembled WGS sequence"/>
</dbReference>
<dbReference type="Gene3D" id="2.30.110.10">
    <property type="entry name" value="Electron Transport, Fmn-binding Protein, Chain A"/>
    <property type="match status" value="1"/>
</dbReference>
<comment type="caution">
    <text evidence="3">The sequence shown here is derived from an EMBL/GenBank/DDBJ whole genome shotgun (WGS) entry which is preliminary data.</text>
</comment>
<evidence type="ECO:0000313" key="4">
    <source>
        <dbReference type="Proteomes" id="UP000176800"/>
    </source>
</evidence>
<reference evidence="3 4" key="1">
    <citation type="journal article" date="2016" name="Nat. Commun.">
        <title>Thousands of microbial genomes shed light on interconnected biogeochemical processes in an aquifer system.</title>
        <authorList>
            <person name="Anantharaman K."/>
            <person name="Brown C.T."/>
            <person name="Hug L.A."/>
            <person name="Sharon I."/>
            <person name="Castelle C.J."/>
            <person name="Probst A.J."/>
            <person name="Thomas B.C."/>
            <person name="Singh A."/>
            <person name="Wilkins M.J."/>
            <person name="Karaoz U."/>
            <person name="Brodie E.L."/>
            <person name="Williams K.H."/>
            <person name="Hubbard S.S."/>
            <person name="Banfield J.F."/>
        </authorList>
    </citation>
    <scope>NUCLEOTIDE SEQUENCE [LARGE SCALE GENOMIC DNA]</scope>
</reference>
<feature type="domain" description="YokE-like PH" evidence="2">
    <location>
        <begin position="37"/>
        <end position="125"/>
    </location>
</feature>
<dbReference type="AlphaFoldDB" id="A0A1G2U248"/>